<dbReference type="PROSITE" id="PS50127">
    <property type="entry name" value="UBC_2"/>
    <property type="match status" value="2"/>
</dbReference>
<dbReference type="InterPro" id="IPR050113">
    <property type="entry name" value="Ub_conjugating_enzyme"/>
</dbReference>
<dbReference type="SMART" id="SM00212">
    <property type="entry name" value="UBCc"/>
    <property type="match status" value="1"/>
</dbReference>
<keyword evidence="1" id="KW-0833">Ubl conjugation pathway</keyword>
<organism evidence="4 5">
    <name type="scientific">Talaromyces stipitatus (strain ATCC 10500 / CBS 375.48 / QM 6759 / NRRL 1006)</name>
    <name type="common">Penicillium stipitatum</name>
    <dbReference type="NCBI Taxonomy" id="441959"/>
    <lineage>
        <taxon>Eukaryota</taxon>
        <taxon>Fungi</taxon>
        <taxon>Dikarya</taxon>
        <taxon>Ascomycota</taxon>
        <taxon>Pezizomycotina</taxon>
        <taxon>Eurotiomycetes</taxon>
        <taxon>Eurotiomycetidae</taxon>
        <taxon>Eurotiales</taxon>
        <taxon>Trichocomaceae</taxon>
        <taxon>Talaromyces</taxon>
        <taxon>Talaromyces sect. Talaromyces</taxon>
    </lineage>
</organism>
<evidence type="ECO:0000256" key="2">
    <source>
        <dbReference type="SAM" id="MobiDB-lite"/>
    </source>
</evidence>
<dbReference type="eggNOG" id="KOG0895">
    <property type="taxonomic scope" value="Eukaryota"/>
</dbReference>
<dbReference type="HOGENOM" id="CLU_037142_0_0_1"/>
<name>B8MQ91_TALSN</name>
<dbReference type="Pfam" id="PF00179">
    <property type="entry name" value="UQ_con"/>
    <property type="match status" value="2"/>
</dbReference>
<dbReference type="AlphaFoldDB" id="B8MQ91"/>
<feature type="region of interest" description="Disordered" evidence="2">
    <location>
        <begin position="172"/>
        <end position="203"/>
    </location>
</feature>
<dbReference type="CDD" id="cd23809">
    <property type="entry name" value="UBCc_UBE2Z"/>
    <property type="match status" value="1"/>
</dbReference>
<dbReference type="OMA" id="SKLFWGS"/>
<dbReference type="VEuPathDB" id="FungiDB:TSTA_057290"/>
<dbReference type="RefSeq" id="XP_002487349.1">
    <property type="nucleotide sequence ID" value="XM_002487304.1"/>
</dbReference>
<dbReference type="GeneID" id="8107800"/>
<protein>
    <submittedName>
        <fullName evidence="4">Ubiquitin conjugating enzyme, putative</fullName>
    </submittedName>
</protein>
<dbReference type="Gene3D" id="3.10.110.10">
    <property type="entry name" value="Ubiquitin Conjugating Enzyme"/>
    <property type="match status" value="2"/>
</dbReference>
<dbReference type="Proteomes" id="UP000001745">
    <property type="component" value="Unassembled WGS sequence"/>
</dbReference>
<sequence>MSHQSILRITREVSEIEKGNDLSLAIAYKESDIRNIKALIVGPPGTPYEFGFFEFSVNFPEDYPGNPPKVTALTTNSGRCRFNPNIYAGGKVCLTWPGKEGEGWSSAQCLESVLISIQSLMSSNPYENEPGYEDANSNEDRQAMTDYVAKIKHETLRIAVIQPLEESLNISKTMPGVDDADKMKDDSDDANNAEKEKSKRRQSFQPFDDLRKRRFLWYYESYMHTIDVESEKVKLNDPFREMRFEYRLNTMRGCFNYPDLKERLIRIRDEIMKETQRWAIEGLKTKTDDLCIASNLSTQLQQIMGDFEEQKNSSLHLSLVDDNPFVWGITYFGCPSTHLDGGVFNIKIHISPRFPQEQPRIFFEKPIFHHHVSKGGMLCYHTNRPGELKCHIEAVVQTIEEESPPFDPRTTVNLEASRLFWGTPEDRKKYIRALRRSLEDSTS</sequence>
<dbReference type="EMBL" id="EQ962659">
    <property type="protein sequence ID" value="EED13238.1"/>
    <property type="molecule type" value="Genomic_DNA"/>
</dbReference>
<dbReference type="PANTHER" id="PTHR24067">
    <property type="entry name" value="UBIQUITIN-CONJUGATING ENZYME E2"/>
    <property type="match status" value="1"/>
</dbReference>
<dbReference type="InParanoid" id="B8MQ91"/>
<keyword evidence="5" id="KW-1185">Reference proteome</keyword>
<evidence type="ECO:0000259" key="3">
    <source>
        <dbReference type="PROSITE" id="PS50127"/>
    </source>
</evidence>
<dbReference type="SUPFAM" id="SSF54495">
    <property type="entry name" value="UBC-like"/>
    <property type="match status" value="2"/>
</dbReference>
<gene>
    <name evidence="4" type="ORF">TSTA_057290</name>
</gene>
<dbReference type="STRING" id="441959.B8MQ91"/>
<evidence type="ECO:0000313" key="4">
    <source>
        <dbReference type="EMBL" id="EED13238.1"/>
    </source>
</evidence>
<feature type="domain" description="UBC core" evidence="3">
    <location>
        <begin position="295"/>
        <end position="443"/>
    </location>
</feature>
<dbReference type="PhylomeDB" id="B8MQ91"/>
<reference evidence="5" key="1">
    <citation type="journal article" date="2015" name="Genome Announc.">
        <title>Genome sequence of the AIDS-associated pathogen Penicillium marneffei (ATCC18224) and its near taxonomic relative Talaromyces stipitatus (ATCC10500).</title>
        <authorList>
            <person name="Nierman W.C."/>
            <person name="Fedorova-Abrams N.D."/>
            <person name="Andrianopoulos A."/>
        </authorList>
    </citation>
    <scope>NUCLEOTIDE SEQUENCE [LARGE SCALE GENOMIC DNA]</scope>
    <source>
        <strain evidence="5">ATCC 10500 / CBS 375.48 / QM 6759 / NRRL 1006</strain>
    </source>
</reference>
<accession>B8MQ91</accession>
<evidence type="ECO:0000256" key="1">
    <source>
        <dbReference type="ARBA" id="ARBA00022786"/>
    </source>
</evidence>
<dbReference type="InterPro" id="IPR016135">
    <property type="entry name" value="UBQ-conjugating_enzyme/RWD"/>
</dbReference>
<proteinExistence type="predicted"/>
<dbReference type="InterPro" id="IPR000608">
    <property type="entry name" value="UBC"/>
</dbReference>
<feature type="domain" description="UBC core" evidence="3">
    <location>
        <begin position="4"/>
        <end position="160"/>
    </location>
</feature>
<evidence type="ECO:0000313" key="5">
    <source>
        <dbReference type="Proteomes" id="UP000001745"/>
    </source>
</evidence>
<dbReference type="CDD" id="cd00195">
    <property type="entry name" value="UBCc_UEV"/>
    <property type="match status" value="1"/>
</dbReference>
<dbReference type="OrthoDB" id="1926878at2759"/>